<evidence type="ECO:0000313" key="1">
    <source>
        <dbReference type="EMBL" id="JAH79484.1"/>
    </source>
</evidence>
<accession>A0A0E9VMX7</accession>
<protein>
    <submittedName>
        <fullName evidence="1">Uncharacterized protein</fullName>
    </submittedName>
</protein>
<reference evidence="1" key="1">
    <citation type="submission" date="2014-11" db="EMBL/GenBank/DDBJ databases">
        <authorList>
            <person name="Amaro Gonzalez C."/>
        </authorList>
    </citation>
    <scope>NUCLEOTIDE SEQUENCE</scope>
</reference>
<sequence length="24" mass="2765">MQVRKVNMCKITVAARFSNVKLLD</sequence>
<name>A0A0E9VMX7_ANGAN</name>
<proteinExistence type="predicted"/>
<reference evidence="1" key="2">
    <citation type="journal article" date="2015" name="Fish Shellfish Immunol.">
        <title>Early steps in the European eel (Anguilla anguilla)-Vibrio vulnificus interaction in the gills: Role of the RtxA13 toxin.</title>
        <authorList>
            <person name="Callol A."/>
            <person name="Pajuelo D."/>
            <person name="Ebbesson L."/>
            <person name="Teles M."/>
            <person name="MacKenzie S."/>
            <person name="Amaro C."/>
        </authorList>
    </citation>
    <scope>NUCLEOTIDE SEQUENCE</scope>
</reference>
<dbReference type="EMBL" id="GBXM01029093">
    <property type="protein sequence ID" value="JAH79484.1"/>
    <property type="molecule type" value="Transcribed_RNA"/>
</dbReference>
<dbReference type="AlphaFoldDB" id="A0A0E9VMX7"/>
<organism evidence="1">
    <name type="scientific">Anguilla anguilla</name>
    <name type="common">European freshwater eel</name>
    <name type="synonym">Muraena anguilla</name>
    <dbReference type="NCBI Taxonomy" id="7936"/>
    <lineage>
        <taxon>Eukaryota</taxon>
        <taxon>Metazoa</taxon>
        <taxon>Chordata</taxon>
        <taxon>Craniata</taxon>
        <taxon>Vertebrata</taxon>
        <taxon>Euteleostomi</taxon>
        <taxon>Actinopterygii</taxon>
        <taxon>Neopterygii</taxon>
        <taxon>Teleostei</taxon>
        <taxon>Anguilliformes</taxon>
        <taxon>Anguillidae</taxon>
        <taxon>Anguilla</taxon>
    </lineage>
</organism>